<dbReference type="RefSeq" id="WP_132430466.1">
    <property type="nucleotide sequence ID" value="NZ_SMFZ01000002.1"/>
</dbReference>
<feature type="chain" id="PRO_5020949058" description="Small secreted domain DUF320" evidence="2">
    <location>
        <begin position="26"/>
        <end position="115"/>
    </location>
</feature>
<dbReference type="Proteomes" id="UP000295560">
    <property type="component" value="Unassembled WGS sequence"/>
</dbReference>
<comment type="caution">
    <text evidence="3">The sequence shown here is derived from an EMBL/GenBank/DDBJ whole genome shotgun (WGS) entry which is preliminary data.</text>
</comment>
<dbReference type="AlphaFoldDB" id="A0A4R1HPT4"/>
<feature type="region of interest" description="Disordered" evidence="1">
    <location>
        <begin position="26"/>
        <end position="115"/>
    </location>
</feature>
<evidence type="ECO:0000313" key="3">
    <source>
        <dbReference type="EMBL" id="TCK21759.1"/>
    </source>
</evidence>
<proteinExistence type="predicted"/>
<feature type="compositionally biased region" description="Low complexity" evidence="1">
    <location>
        <begin position="103"/>
        <end position="115"/>
    </location>
</feature>
<feature type="compositionally biased region" description="Low complexity" evidence="1">
    <location>
        <begin position="26"/>
        <end position="38"/>
    </location>
</feature>
<keyword evidence="2" id="KW-0732">Signal</keyword>
<evidence type="ECO:0000313" key="4">
    <source>
        <dbReference type="Proteomes" id="UP000295560"/>
    </source>
</evidence>
<evidence type="ECO:0008006" key="5">
    <source>
        <dbReference type="Google" id="ProtNLM"/>
    </source>
</evidence>
<protein>
    <recommendedName>
        <fullName evidence="5">Small secreted domain DUF320</fullName>
    </recommendedName>
</protein>
<evidence type="ECO:0000256" key="2">
    <source>
        <dbReference type="SAM" id="SignalP"/>
    </source>
</evidence>
<accession>A0A4R1HPT4</accession>
<feature type="compositionally biased region" description="Polar residues" evidence="1">
    <location>
        <begin position="85"/>
        <end position="97"/>
    </location>
</feature>
<evidence type="ECO:0000256" key="1">
    <source>
        <dbReference type="SAM" id="MobiDB-lite"/>
    </source>
</evidence>
<keyword evidence="4" id="KW-1185">Reference proteome</keyword>
<name>A0A4R1HPT4_PSEEN</name>
<gene>
    <name evidence="3" type="ORF">EV378_5750</name>
</gene>
<feature type="signal peptide" evidence="2">
    <location>
        <begin position="1"/>
        <end position="25"/>
    </location>
</feature>
<organism evidence="3 4">
    <name type="scientific">Pseudonocardia endophytica</name>
    <dbReference type="NCBI Taxonomy" id="401976"/>
    <lineage>
        <taxon>Bacteria</taxon>
        <taxon>Bacillati</taxon>
        <taxon>Actinomycetota</taxon>
        <taxon>Actinomycetes</taxon>
        <taxon>Pseudonocardiales</taxon>
        <taxon>Pseudonocardiaceae</taxon>
        <taxon>Pseudonocardia</taxon>
    </lineage>
</organism>
<dbReference type="EMBL" id="SMFZ01000002">
    <property type="protein sequence ID" value="TCK21759.1"/>
    <property type="molecule type" value="Genomic_DNA"/>
</dbReference>
<reference evidence="3 4" key="1">
    <citation type="submission" date="2019-03" db="EMBL/GenBank/DDBJ databases">
        <title>Sequencing the genomes of 1000 actinobacteria strains.</title>
        <authorList>
            <person name="Klenk H.-P."/>
        </authorList>
    </citation>
    <scope>NUCLEOTIDE SEQUENCE [LARGE SCALE GENOMIC DNA]</scope>
    <source>
        <strain evidence="3 4">DSM 44969</strain>
    </source>
</reference>
<sequence length="115" mass="10803">MAKKHLVLLASVAAALAVGAPAAMAADAAPAAPAIPGVPSLPALPELPVGAPNGGDCSVEPGSATAQSDTPGAVQAPVPGLNDGNEGNCQSQGNDQGNDVEDGLPAGAGLPGIPQ</sequence>